<evidence type="ECO:0000313" key="2">
    <source>
        <dbReference type="Proteomes" id="UP000325576"/>
    </source>
</evidence>
<name>A0A5N5EAA4_RHOER</name>
<evidence type="ECO:0000313" key="1">
    <source>
        <dbReference type="EMBL" id="KAB2586172.1"/>
    </source>
</evidence>
<comment type="caution">
    <text evidence="1">The sequence shown here is derived from an EMBL/GenBank/DDBJ whole genome shotgun (WGS) entry which is preliminary data.</text>
</comment>
<reference evidence="1 2" key="1">
    <citation type="journal article" date="2017" name="Poromechanics V (2013)">
        <title>Genomic Characterization of the Arsenic-Tolerant Actinobacterium, &lt;i&gt;Rhodococcus erythropolis&lt;/i&gt; S43.</title>
        <authorList>
            <person name="Retamal-Morales G."/>
            <person name="Mehnert M."/>
            <person name="Schwabe R."/>
            <person name="Tischler D."/>
            <person name="Schloemann M."/>
            <person name="Levican G.J."/>
        </authorList>
    </citation>
    <scope>NUCLEOTIDE SEQUENCE [LARGE SCALE GENOMIC DNA]</scope>
    <source>
        <strain evidence="1 2">S43</strain>
    </source>
</reference>
<proteinExistence type="predicted"/>
<dbReference type="Proteomes" id="UP000325576">
    <property type="component" value="Unassembled WGS sequence"/>
</dbReference>
<organism evidence="1 2">
    <name type="scientific">Rhodococcus erythropolis</name>
    <name type="common">Arthrobacter picolinophilus</name>
    <dbReference type="NCBI Taxonomy" id="1833"/>
    <lineage>
        <taxon>Bacteria</taxon>
        <taxon>Bacillati</taxon>
        <taxon>Actinomycetota</taxon>
        <taxon>Actinomycetes</taxon>
        <taxon>Mycobacteriales</taxon>
        <taxon>Nocardiaceae</taxon>
        <taxon>Rhodococcus</taxon>
        <taxon>Rhodococcus erythropolis group</taxon>
    </lineage>
</organism>
<sequence>MVITLRVDWLVEERVLPLGGRSLHPMTLGGRSLHPMTLGGRSLHPRDAGWAGPDGFVRRSGDTDVIQHSDP</sequence>
<dbReference type="AlphaFoldDB" id="A0A5N5EAA4"/>
<accession>A0A5N5EAA4</accession>
<gene>
    <name evidence="1" type="ORF">BS297_06650</name>
</gene>
<dbReference type="EMBL" id="MRBO01000238">
    <property type="protein sequence ID" value="KAB2586172.1"/>
    <property type="molecule type" value="Genomic_DNA"/>
</dbReference>
<protein>
    <submittedName>
        <fullName evidence="1">Uncharacterized protein</fullName>
    </submittedName>
</protein>